<evidence type="ECO:0000313" key="8">
    <source>
        <dbReference type="Proteomes" id="UP001266305"/>
    </source>
</evidence>
<dbReference type="Proteomes" id="UP001266305">
    <property type="component" value="Unassembled WGS sequence"/>
</dbReference>
<feature type="domain" description="Sec16 Sec23-binding" evidence="6">
    <location>
        <begin position="6"/>
        <end position="80"/>
    </location>
</feature>
<evidence type="ECO:0000256" key="2">
    <source>
        <dbReference type="ARBA" id="ARBA00005927"/>
    </source>
</evidence>
<evidence type="ECO:0000256" key="1">
    <source>
        <dbReference type="ARBA" id="ARBA00004240"/>
    </source>
</evidence>
<evidence type="ECO:0000256" key="5">
    <source>
        <dbReference type="ARBA" id="ARBA00022892"/>
    </source>
</evidence>
<keyword evidence="8" id="KW-1185">Reference proteome</keyword>
<keyword evidence="4" id="KW-0256">Endoplasmic reticulum</keyword>
<comment type="similarity">
    <text evidence="2">Belongs to the SEC16 family.</text>
</comment>
<protein>
    <submittedName>
        <fullName evidence="7">Protein transport protein Sec16A</fullName>
    </submittedName>
</protein>
<gene>
    <name evidence="7" type="primary">SEC16A_2</name>
    <name evidence="7" type="ORF">P7K49_002079</name>
</gene>
<evidence type="ECO:0000259" key="6">
    <source>
        <dbReference type="Pfam" id="PF12931"/>
    </source>
</evidence>
<dbReference type="PANTHER" id="PTHR13402:SF13">
    <property type="entry name" value="PROTEIN TRANSPORT PROTEIN SEC16A"/>
    <property type="match status" value="1"/>
</dbReference>
<evidence type="ECO:0000256" key="4">
    <source>
        <dbReference type="ARBA" id="ARBA00022824"/>
    </source>
</evidence>
<accession>A0ABQ9WGE0</accession>
<sequence length="91" mass="10080">MAQFATNEAIQRTEAYEYAQSLGAQTCSLPTFQVFKFIYSCRLAEMGLATQAFHYCEAIAKSIVTQPHQHSPVLISQLVQVLPPHPPQAGK</sequence>
<name>A0ABQ9WGE0_SAGOE</name>
<comment type="caution">
    <text evidence="7">The sequence shown here is derived from an EMBL/GenBank/DDBJ whole genome shotgun (WGS) entry which is preliminary data.</text>
</comment>
<organism evidence="7 8">
    <name type="scientific">Saguinus oedipus</name>
    <name type="common">Cotton-top tamarin</name>
    <name type="synonym">Oedipomidas oedipus</name>
    <dbReference type="NCBI Taxonomy" id="9490"/>
    <lineage>
        <taxon>Eukaryota</taxon>
        <taxon>Metazoa</taxon>
        <taxon>Chordata</taxon>
        <taxon>Craniata</taxon>
        <taxon>Vertebrata</taxon>
        <taxon>Euteleostomi</taxon>
        <taxon>Mammalia</taxon>
        <taxon>Eutheria</taxon>
        <taxon>Euarchontoglires</taxon>
        <taxon>Primates</taxon>
        <taxon>Haplorrhini</taxon>
        <taxon>Platyrrhini</taxon>
        <taxon>Cebidae</taxon>
        <taxon>Callitrichinae</taxon>
        <taxon>Saguinus</taxon>
    </lineage>
</organism>
<evidence type="ECO:0000256" key="3">
    <source>
        <dbReference type="ARBA" id="ARBA00022448"/>
    </source>
</evidence>
<proteinExistence type="inferred from homology"/>
<keyword evidence="5" id="KW-0931">ER-Golgi transport</keyword>
<keyword evidence="3" id="KW-0813">Transport</keyword>
<reference evidence="7 8" key="1">
    <citation type="submission" date="2023-05" db="EMBL/GenBank/DDBJ databases">
        <title>B98-5 Cell Line De Novo Hybrid Assembly: An Optical Mapping Approach.</title>
        <authorList>
            <person name="Kananen K."/>
            <person name="Auerbach J.A."/>
            <person name="Kautto E."/>
            <person name="Blachly J.S."/>
        </authorList>
    </citation>
    <scope>NUCLEOTIDE SEQUENCE [LARGE SCALE GENOMIC DNA]</scope>
    <source>
        <strain evidence="7">B95-8</strain>
        <tissue evidence="7">Cell line</tissue>
    </source>
</reference>
<dbReference type="EMBL" id="JASSZA010000001">
    <property type="protein sequence ID" value="KAK2120693.1"/>
    <property type="molecule type" value="Genomic_DNA"/>
</dbReference>
<dbReference type="PANTHER" id="PTHR13402">
    <property type="entry name" value="RGPR-RELATED"/>
    <property type="match status" value="1"/>
</dbReference>
<dbReference type="Pfam" id="PF12931">
    <property type="entry name" value="TPR_Sec16"/>
    <property type="match status" value="1"/>
</dbReference>
<comment type="subcellular location">
    <subcellularLocation>
        <location evidence="1">Endoplasmic reticulum</location>
    </subcellularLocation>
</comment>
<dbReference type="InterPro" id="IPR024298">
    <property type="entry name" value="Sec16_Sec23-bd"/>
</dbReference>
<evidence type="ECO:0000313" key="7">
    <source>
        <dbReference type="EMBL" id="KAK2120693.1"/>
    </source>
</evidence>